<feature type="region of interest" description="Disordered" evidence="1">
    <location>
        <begin position="140"/>
        <end position="159"/>
    </location>
</feature>
<evidence type="ECO:0000256" key="2">
    <source>
        <dbReference type="SAM" id="SignalP"/>
    </source>
</evidence>
<keyword evidence="4" id="KW-1185">Reference proteome</keyword>
<protein>
    <recommendedName>
        <fullName evidence="5">CUB domain-containing protein</fullName>
    </recommendedName>
</protein>
<feature type="signal peptide" evidence="2">
    <location>
        <begin position="1"/>
        <end position="21"/>
    </location>
</feature>
<evidence type="ECO:0000313" key="3">
    <source>
        <dbReference type="EMBL" id="SZX66182.1"/>
    </source>
</evidence>
<keyword evidence="2" id="KW-0732">Signal</keyword>
<dbReference type="STRING" id="3088.A0A383VN52"/>
<dbReference type="AlphaFoldDB" id="A0A383VN52"/>
<evidence type="ECO:0008006" key="5">
    <source>
        <dbReference type="Google" id="ProtNLM"/>
    </source>
</evidence>
<sequence length="257" mass="26634">MSTPSFLVLLAAVLLIAGATARPVRQLQQNTVVNFVPTGAGCELKTSVTAEKSHSNSWFNNGPVITGQVTLLNPKEYGIPVSNVQVTAQSSDGQLYTAYADCGSGSPSTYVPTNPVPYTYGEAICTYHIQLDSRVFSSAAPTSSSTGSSSSGQPIQVGYFPSNNNNNNPYYYPSRPTWSVTAITTIGMTNAQCYSSPAVVDTSSWWSWFVNMFGSSSSSRGSSSSGGDFGSSSSGFGSTAPAGVGSAAVSESAQGGR</sequence>
<evidence type="ECO:0000256" key="1">
    <source>
        <dbReference type="SAM" id="MobiDB-lite"/>
    </source>
</evidence>
<feature type="compositionally biased region" description="Low complexity" evidence="1">
    <location>
        <begin position="140"/>
        <end position="152"/>
    </location>
</feature>
<feature type="chain" id="PRO_5016797743" description="CUB domain-containing protein" evidence="2">
    <location>
        <begin position="22"/>
        <end position="257"/>
    </location>
</feature>
<feature type="region of interest" description="Disordered" evidence="1">
    <location>
        <begin position="217"/>
        <end position="257"/>
    </location>
</feature>
<organism evidence="3 4">
    <name type="scientific">Tetradesmus obliquus</name>
    <name type="common">Green alga</name>
    <name type="synonym">Acutodesmus obliquus</name>
    <dbReference type="NCBI Taxonomy" id="3088"/>
    <lineage>
        <taxon>Eukaryota</taxon>
        <taxon>Viridiplantae</taxon>
        <taxon>Chlorophyta</taxon>
        <taxon>core chlorophytes</taxon>
        <taxon>Chlorophyceae</taxon>
        <taxon>CS clade</taxon>
        <taxon>Sphaeropleales</taxon>
        <taxon>Scenedesmaceae</taxon>
        <taxon>Tetradesmus</taxon>
    </lineage>
</organism>
<proteinExistence type="predicted"/>
<gene>
    <name evidence="3" type="ORF">BQ4739_LOCUS6621</name>
</gene>
<evidence type="ECO:0000313" key="4">
    <source>
        <dbReference type="Proteomes" id="UP000256970"/>
    </source>
</evidence>
<name>A0A383VN52_TETOB</name>
<dbReference type="EMBL" id="FNXT01000689">
    <property type="protein sequence ID" value="SZX66182.1"/>
    <property type="molecule type" value="Genomic_DNA"/>
</dbReference>
<accession>A0A383VN52</accession>
<dbReference type="Proteomes" id="UP000256970">
    <property type="component" value="Unassembled WGS sequence"/>
</dbReference>
<reference evidence="3 4" key="1">
    <citation type="submission" date="2016-10" db="EMBL/GenBank/DDBJ databases">
        <authorList>
            <person name="Cai Z."/>
        </authorList>
    </citation>
    <scope>NUCLEOTIDE SEQUENCE [LARGE SCALE GENOMIC DNA]</scope>
</reference>